<reference evidence="3 4" key="1">
    <citation type="submission" date="2024-01" db="EMBL/GenBank/DDBJ databases">
        <title>The genomes of 5 underutilized Papilionoideae crops provide insights into root nodulation and disease resistance.</title>
        <authorList>
            <person name="Yuan L."/>
        </authorList>
    </citation>
    <scope>NUCLEOTIDE SEQUENCE [LARGE SCALE GENOMIC DNA]</scope>
    <source>
        <strain evidence="3">LY-2023</strain>
        <tissue evidence="3">Leaf</tissue>
    </source>
</reference>
<dbReference type="GO" id="GO:0080030">
    <property type="term" value="F:methyl indole-3-acetate esterase activity"/>
    <property type="evidence" value="ECO:0007669"/>
    <property type="project" value="TreeGrafter"/>
</dbReference>
<keyword evidence="4" id="KW-1185">Reference proteome</keyword>
<dbReference type="Proteomes" id="UP001359559">
    <property type="component" value="Unassembled WGS sequence"/>
</dbReference>
<dbReference type="FunFam" id="3.40.50.1820:FF:000025">
    <property type="entry name" value="putative methylesterase 11, chloroplastic"/>
    <property type="match status" value="1"/>
</dbReference>
<dbReference type="GO" id="GO:0009696">
    <property type="term" value="P:salicylic acid metabolic process"/>
    <property type="evidence" value="ECO:0007669"/>
    <property type="project" value="TreeGrafter"/>
</dbReference>
<dbReference type="Pfam" id="PF12697">
    <property type="entry name" value="Abhydrolase_6"/>
    <property type="match status" value="1"/>
</dbReference>
<keyword evidence="1" id="KW-0378">Hydrolase</keyword>
<dbReference type="GO" id="GO:0080031">
    <property type="term" value="F:methyl salicylate esterase activity"/>
    <property type="evidence" value="ECO:0007669"/>
    <property type="project" value="TreeGrafter"/>
</dbReference>
<dbReference type="EMBL" id="JAYKXN010000003">
    <property type="protein sequence ID" value="KAK7301045.1"/>
    <property type="molecule type" value="Genomic_DNA"/>
</dbReference>
<dbReference type="SUPFAM" id="SSF53474">
    <property type="entry name" value="alpha/beta-Hydrolases"/>
    <property type="match status" value="1"/>
</dbReference>
<feature type="domain" description="AB hydrolase-1" evidence="2">
    <location>
        <begin position="29"/>
        <end position="263"/>
    </location>
</feature>
<dbReference type="GO" id="GO:0009694">
    <property type="term" value="P:jasmonic acid metabolic process"/>
    <property type="evidence" value="ECO:0007669"/>
    <property type="project" value="TreeGrafter"/>
</dbReference>
<dbReference type="PANTHER" id="PTHR10992:SF1032">
    <property type="entry name" value="METHYLESTERASE 17"/>
    <property type="match status" value="1"/>
</dbReference>
<dbReference type="PANTHER" id="PTHR10992">
    <property type="entry name" value="METHYLESTERASE FAMILY MEMBER"/>
    <property type="match status" value="1"/>
</dbReference>
<evidence type="ECO:0000259" key="2">
    <source>
        <dbReference type="Pfam" id="PF12697"/>
    </source>
</evidence>
<dbReference type="Gene3D" id="3.40.50.1820">
    <property type="entry name" value="alpha/beta hydrolase"/>
    <property type="match status" value="1"/>
</dbReference>
<accession>A0AAN9JKT6</accession>
<dbReference type="InterPro" id="IPR029058">
    <property type="entry name" value="AB_hydrolase_fold"/>
</dbReference>
<protein>
    <recommendedName>
        <fullName evidence="2">AB hydrolase-1 domain-containing protein</fullName>
    </recommendedName>
</protein>
<comment type="caution">
    <text evidence="3">The sequence shown here is derived from an EMBL/GenBank/DDBJ whole genome shotgun (WGS) entry which is preliminary data.</text>
</comment>
<evidence type="ECO:0000313" key="4">
    <source>
        <dbReference type="Proteomes" id="UP001359559"/>
    </source>
</evidence>
<dbReference type="AlphaFoldDB" id="A0AAN9JKT6"/>
<evidence type="ECO:0000256" key="1">
    <source>
        <dbReference type="ARBA" id="ARBA00022801"/>
    </source>
</evidence>
<dbReference type="InterPro" id="IPR000073">
    <property type="entry name" value="AB_hydrolase_1"/>
</dbReference>
<evidence type="ECO:0000313" key="3">
    <source>
        <dbReference type="EMBL" id="KAK7301045.1"/>
    </source>
</evidence>
<name>A0AAN9JKT6_CLITE</name>
<dbReference type="GO" id="GO:0080032">
    <property type="term" value="F:methyl jasmonate esterase activity"/>
    <property type="evidence" value="ECO:0007669"/>
    <property type="project" value="TreeGrafter"/>
</dbReference>
<sequence>MVVKAEKAVSMREEIGDQSGTSTPLNQHFVLVHGMSGGGWCWYKIRCLMESSGYKVSCIDLKSAGIDQSHADSVLSFDDYNQPLMDFLSALPENEQVILVGHSAGGLSVTQACHKFAKKIHLAVYVAATMLKLGYLTDEDLKDGVPDLSEYGDVYQLGFGLGQDKPPTSALVKKEFLRKIVYPLSPHEDSTLAAMLLRPAPILALTSARFRDEGEVEKVPRVYIRTRHDSVVKAEQQEAMIKRWSPLGVYELDSDHSPFFSTPFLLFGLLLKAAAFDVGCNYTCH</sequence>
<dbReference type="InterPro" id="IPR045889">
    <property type="entry name" value="MES/HNL"/>
</dbReference>
<proteinExistence type="predicted"/>
<gene>
    <name evidence="3" type="ORF">RJT34_11901</name>
</gene>
<organism evidence="3 4">
    <name type="scientific">Clitoria ternatea</name>
    <name type="common">Butterfly pea</name>
    <dbReference type="NCBI Taxonomy" id="43366"/>
    <lineage>
        <taxon>Eukaryota</taxon>
        <taxon>Viridiplantae</taxon>
        <taxon>Streptophyta</taxon>
        <taxon>Embryophyta</taxon>
        <taxon>Tracheophyta</taxon>
        <taxon>Spermatophyta</taxon>
        <taxon>Magnoliopsida</taxon>
        <taxon>eudicotyledons</taxon>
        <taxon>Gunneridae</taxon>
        <taxon>Pentapetalae</taxon>
        <taxon>rosids</taxon>
        <taxon>fabids</taxon>
        <taxon>Fabales</taxon>
        <taxon>Fabaceae</taxon>
        <taxon>Papilionoideae</taxon>
        <taxon>50 kb inversion clade</taxon>
        <taxon>NPAAA clade</taxon>
        <taxon>indigoferoid/millettioid clade</taxon>
        <taxon>Phaseoleae</taxon>
        <taxon>Clitoria</taxon>
    </lineage>
</organism>